<proteinExistence type="predicted"/>
<sequence>MSVEFTSTMRNSDAMPPDIAHAGTRPGIAAAFAYLDGRARLFPDEPRTAVILGGCFTLLGKLGEGAMGVVFAAADTQLLRKVAIKVLRTPGDPEARERLLREARHLAQFSHPHVLQIHAAGEHCDEVYLVMEYVRGAPLDVWLAEARPSPRLVLDRLVDVGRGLAEAHASGIIHRDVKPANILVGADGRVRIGDFGLAFFDSHMGATRDDALWAEFEHTQPSAWSRSGAGTPAYMSPEQFRRDELDARTDQFSFCVVLWEAIYGQRPYEGATAEALFAEQRAGRIVAPKTRPRGVPAELEKLLRRGLASDPKARHADMAALVAALDRLRRQRRFAWFALTAVCSAGVALAGSHALAGTCKDVGAGVDALWSPSVAAGLAESLPVPDRKIAAVLVDHLDGFADSLRDGRVALCEVHRDAQVGDAGHARATACLDEREDALRSVLAVLQAPNVKSLAITPGDLDGALGSVARCLDPQFLAADVAPPTAEQAVGVAVVRGLRRDGEAALLRGEFPAAAEHFADAVARARDVAYDPATSQALYDLGRTQLRLRRGAEAVTNLREARVLADGARDSFAAADASLLLTSATVVCHDLDAAAWQEQETLARLRQTGRDRGGLLGELELGTADRLLRLGRVDEAGPVLASAREHLRVDPPVGLWHYNLPRLEAALAAARGEADEAAARAEEARAALAEFVGSDAHPLYAEELGKHLLNAGRRAEARRELTRARDLYAEAFGPDSVLLVSVDVALARLHDREGDAAEVTRIASRADAILRRHPDEPALLDERVYVAVFLGRELAGAEKYAEALATYEHAIAALMEVDLPVHAINFALLSASAADLLIDRPELRDVGRALQRMAVALERWPPARRAEDPGLGAFVLRVAADVALAADDRTAAARHAEAGLELLSAAPDPLLAARLRFALARALGRDAPEAWGLATSALDFFRSAGRPEDADVIQAWLASKP</sequence>
<evidence type="ECO:0000259" key="7">
    <source>
        <dbReference type="PROSITE" id="PS50011"/>
    </source>
</evidence>
<keyword evidence="3 8" id="KW-0418">Kinase</keyword>
<keyword evidence="9" id="KW-1185">Reference proteome</keyword>
<evidence type="ECO:0000256" key="6">
    <source>
        <dbReference type="SAM" id="Coils"/>
    </source>
</evidence>
<feature type="coiled-coil region" evidence="6">
    <location>
        <begin position="660"/>
        <end position="687"/>
    </location>
</feature>
<keyword evidence="2 5" id="KW-0547">Nucleotide-binding</keyword>
<dbReference type="PANTHER" id="PTHR43289">
    <property type="entry name" value="MITOGEN-ACTIVATED PROTEIN KINASE KINASE KINASE 20-RELATED"/>
    <property type="match status" value="1"/>
</dbReference>
<evidence type="ECO:0000313" key="9">
    <source>
        <dbReference type="Proteomes" id="UP001164459"/>
    </source>
</evidence>
<organism evidence="8 9">
    <name type="scientific">Nannocystis punicea</name>
    <dbReference type="NCBI Taxonomy" id="2995304"/>
    <lineage>
        <taxon>Bacteria</taxon>
        <taxon>Pseudomonadati</taxon>
        <taxon>Myxococcota</taxon>
        <taxon>Polyangia</taxon>
        <taxon>Nannocystales</taxon>
        <taxon>Nannocystaceae</taxon>
        <taxon>Nannocystis</taxon>
    </lineage>
</organism>
<dbReference type="Gene3D" id="1.10.510.10">
    <property type="entry name" value="Transferase(Phosphotransferase) domain 1"/>
    <property type="match status" value="1"/>
</dbReference>
<reference evidence="8" key="1">
    <citation type="submission" date="2022-11" db="EMBL/GenBank/DDBJ databases">
        <title>Minimal conservation of predation-associated metabolite biosynthetic gene clusters underscores biosynthetic potential of Myxococcota including descriptions for ten novel species: Archangium lansinium sp. nov., Myxococcus landrumus sp. nov., Nannocystis bai.</title>
        <authorList>
            <person name="Ahearne A."/>
            <person name="Stevens C."/>
            <person name="Dowd S."/>
        </authorList>
    </citation>
    <scope>NUCLEOTIDE SEQUENCE</scope>
    <source>
        <strain evidence="8">Fl3</strain>
    </source>
</reference>
<keyword evidence="4 5" id="KW-0067">ATP-binding</keyword>
<dbReference type="InterPro" id="IPR008271">
    <property type="entry name" value="Ser/Thr_kinase_AS"/>
</dbReference>
<name>A0ABY7GZH0_9BACT</name>
<dbReference type="Proteomes" id="UP001164459">
    <property type="component" value="Chromosome"/>
</dbReference>
<dbReference type="InterPro" id="IPR017441">
    <property type="entry name" value="Protein_kinase_ATP_BS"/>
</dbReference>
<evidence type="ECO:0000256" key="4">
    <source>
        <dbReference type="ARBA" id="ARBA00022840"/>
    </source>
</evidence>
<dbReference type="RefSeq" id="WP_269034725.1">
    <property type="nucleotide sequence ID" value="NZ_CP114040.1"/>
</dbReference>
<dbReference type="PROSITE" id="PS00107">
    <property type="entry name" value="PROTEIN_KINASE_ATP"/>
    <property type="match status" value="1"/>
</dbReference>
<dbReference type="PANTHER" id="PTHR43289:SF6">
    <property type="entry name" value="SERINE_THREONINE-PROTEIN KINASE NEKL-3"/>
    <property type="match status" value="1"/>
</dbReference>
<evidence type="ECO:0000256" key="1">
    <source>
        <dbReference type="ARBA" id="ARBA00022679"/>
    </source>
</evidence>
<dbReference type="PROSITE" id="PS00108">
    <property type="entry name" value="PROTEIN_KINASE_ST"/>
    <property type="match status" value="1"/>
</dbReference>
<feature type="domain" description="Protein kinase" evidence="7">
    <location>
        <begin position="56"/>
        <end position="337"/>
    </location>
</feature>
<dbReference type="InterPro" id="IPR011009">
    <property type="entry name" value="Kinase-like_dom_sf"/>
</dbReference>
<dbReference type="InterPro" id="IPR011990">
    <property type="entry name" value="TPR-like_helical_dom_sf"/>
</dbReference>
<evidence type="ECO:0000256" key="2">
    <source>
        <dbReference type="ARBA" id="ARBA00022741"/>
    </source>
</evidence>
<evidence type="ECO:0000313" key="8">
    <source>
        <dbReference type="EMBL" id="WAS92376.1"/>
    </source>
</evidence>
<dbReference type="CDD" id="cd14014">
    <property type="entry name" value="STKc_PknB_like"/>
    <property type="match status" value="1"/>
</dbReference>
<dbReference type="Pfam" id="PF00069">
    <property type="entry name" value="Pkinase"/>
    <property type="match status" value="1"/>
</dbReference>
<dbReference type="GO" id="GO:0016301">
    <property type="term" value="F:kinase activity"/>
    <property type="evidence" value="ECO:0007669"/>
    <property type="project" value="UniProtKB-KW"/>
</dbReference>
<evidence type="ECO:0000256" key="3">
    <source>
        <dbReference type="ARBA" id="ARBA00022777"/>
    </source>
</evidence>
<dbReference type="PROSITE" id="PS50011">
    <property type="entry name" value="PROTEIN_KINASE_DOM"/>
    <property type="match status" value="1"/>
</dbReference>
<keyword evidence="6" id="KW-0175">Coiled coil</keyword>
<dbReference type="SUPFAM" id="SSF56112">
    <property type="entry name" value="Protein kinase-like (PK-like)"/>
    <property type="match status" value="1"/>
</dbReference>
<dbReference type="EMBL" id="CP114040">
    <property type="protein sequence ID" value="WAS92376.1"/>
    <property type="molecule type" value="Genomic_DNA"/>
</dbReference>
<keyword evidence="1" id="KW-0808">Transferase</keyword>
<dbReference type="SMART" id="SM00220">
    <property type="entry name" value="S_TKc"/>
    <property type="match status" value="1"/>
</dbReference>
<dbReference type="InterPro" id="IPR000719">
    <property type="entry name" value="Prot_kinase_dom"/>
</dbReference>
<dbReference type="SUPFAM" id="SSF48452">
    <property type="entry name" value="TPR-like"/>
    <property type="match status" value="1"/>
</dbReference>
<evidence type="ECO:0000256" key="5">
    <source>
        <dbReference type="PROSITE-ProRule" id="PRU10141"/>
    </source>
</evidence>
<protein>
    <submittedName>
        <fullName evidence="8">Serine/threonine-protein kinase</fullName>
    </submittedName>
</protein>
<feature type="binding site" evidence="5">
    <location>
        <position position="85"/>
    </location>
    <ligand>
        <name>ATP</name>
        <dbReference type="ChEBI" id="CHEBI:30616"/>
    </ligand>
</feature>
<accession>A0ABY7GZH0</accession>
<dbReference type="Gene3D" id="3.30.200.20">
    <property type="entry name" value="Phosphorylase Kinase, domain 1"/>
    <property type="match status" value="1"/>
</dbReference>
<dbReference type="Gene3D" id="1.25.40.10">
    <property type="entry name" value="Tetratricopeptide repeat domain"/>
    <property type="match status" value="1"/>
</dbReference>
<gene>
    <name evidence="8" type="ORF">O0S08_39865</name>
</gene>